<keyword evidence="5 8" id="KW-0472">Membrane</keyword>
<reference evidence="9" key="2">
    <citation type="submission" date="2023-04" db="EMBL/GenBank/DDBJ databases">
        <authorList>
            <person name="Bu L."/>
            <person name="Lu L."/>
            <person name="Laidemitt M.R."/>
            <person name="Zhang S.M."/>
            <person name="Mutuku M."/>
            <person name="Mkoji G."/>
            <person name="Steinauer M."/>
            <person name="Loker E.S."/>
        </authorList>
    </citation>
    <scope>NUCLEOTIDE SEQUENCE</scope>
    <source>
        <strain evidence="9">KasaAsao</strain>
        <tissue evidence="9">Whole Snail</tissue>
    </source>
</reference>
<feature type="transmembrane region" description="Helical" evidence="8">
    <location>
        <begin position="202"/>
        <end position="222"/>
    </location>
</feature>
<feature type="transmembrane region" description="Helical" evidence="8">
    <location>
        <begin position="91"/>
        <end position="112"/>
    </location>
</feature>
<gene>
    <name evidence="9" type="ORF">Bpfe_012097</name>
</gene>
<evidence type="ECO:0000256" key="6">
    <source>
        <dbReference type="ARBA" id="ARBA00023228"/>
    </source>
</evidence>
<protein>
    <submittedName>
        <fullName evidence="9">Integral membrane protein GPR137B</fullName>
    </submittedName>
</protein>
<sequence>MNATSEVELHTSLNRTSSSSVMASVNSTSASNTNHLYDALQIPQKEDLISSNAMLSNVLSTELYETTTKSATTEVTLRPALPYTAQLSLTVVYIVMFSLLFVLVYVQLWMIWYYRHKRLSHQTLFLFMGLIWAGLRTSLFSFYFYNCEEANNLNIPFYWLMYSFPVCLQFAMLCLLLHFFAQVVLKAKAKYEPSQYQCPLRIFLGLSVLLFTSMNLACAIFTKLHEIKESSVPMYLYYIRVTLTETMFLVYGILLSMCIFKMTKMVSSQRVLEAKGTTVRKAVAVTILINLLFLSRTVYNLISICNTMKTTPNFGYDWINVTDQADSVPNLSQTFAYASFGLVLFVWEVLPIFIVVIFFRVKRLTSGQVLTDFSTQSHGSRVFFFDNPRRYDSEDDLSSQPSTNPHGDITGSRSLNGDSYRSLTPRGTPGGTPINAPVWGYYSTSPTYPSASSPLSGVSSSTILIHSPRRLGYGSIQPAVITPLRPPTTYKTSK</sequence>
<feature type="transmembrane region" description="Helical" evidence="8">
    <location>
        <begin position="157"/>
        <end position="181"/>
    </location>
</feature>
<evidence type="ECO:0000256" key="5">
    <source>
        <dbReference type="ARBA" id="ARBA00023136"/>
    </source>
</evidence>
<keyword evidence="10" id="KW-1185">Reference proteome</keyword>
<feature type="transmembrane region" description="Helical" evidence="8">
    <location>
        <begin position="234"/>
        <end position="260"/>
    </location>
</feature>
<comment type="subcellular location">
    <subcellularLocation>
        <location evidence="1">Endomembrane system</location>
        <topology evidence="1">Multi-pass membrane protein</topology>
    </subcellularLocation>
    <subcellularLocation>
        <location evidence="2">Lysosome membrane</location>
    </subcellularLocation>
</comment>
<evidence type="ECO:0000256" key="3">
    <source>
        <dbReference type="ARBA" id="ARBA00022692"/>
    </source>
</evidence>
<dbReference type="PANTHER" id="PTHR15146:SF3">
    <property type="entry name" value="THH1_TOM1_TOM3 DOMAIN-CONTAINING PROTEIN"/>
    <property type="match status" value="1"/>
</dbReference>
<dbReference type="Proteomes" id="UP001233172">
    <property type="component" value="Unassembled WGS sequence"/>
</dbReference>
<dbReference type="AlphaFoldDB" id="A0AAD8BRD9"/>
<dbReference type="GO" id="GO:1904263">
    <property type="term" value="P:positive regulation of TORC1 signaling"/>
    <property type="evidence" value="ECO:0007669"/>
    <property type="project" value="TreeGrafter"/>
</dbReference>
<evidence type="ECO:0000313" key="10">
    <source>
        <dbReference type="Proteomes" id="UP001233172"/>
    </source>
</evidence>
<dbReference type="InterPro" id="IPR029723">
    <property type="entry name" value="GPR137"/>
</dbReference>
<dbReference type="GO" id="GO:0012505">
    <property type="term" value="C:endomembrane system"/>
    <property type="evidence" value="ECO:0007669"/>
    <property type="project" value="UniProtKB-SubCell"/>
</dbReference>
<feature type="region of interest" description="Disordered" evidence="7">
    <location>
        <begin position="393"/>
        <end position="431"/>
    </location>
</feature>
<evidence type="ECO:0000256" key="7">
    <source>
        <dbReference type="SAM" id="MobiDB-lite"/>
    </source>
</evidence>
<evidence type="ECO:0000256" key="4">
    <source>
        <dbReference type="ARBA" id="ARBA00022989"/>
    </source>
</evidence>
<evidence type="ECO:0000256" key="8">
    <source>
        <dbReference type="SAM" id="Phobius"/>
    </source>
</evidence>
<dbReference type="GO" id="GO:0005765">
    <property type="term" value="C:lysosomal membrane"/>
    <property type="evidence" value="ECO:0007669"/>
    <property type="project" value="UniProtKB-SubCell"/>
</dbReference>
<name>A0AAD8BRD9_BIOPF</name>
<feature type="transmembrane region" description="Helical" evidence="8">
    <location>
        <begin position="335"/>
        <end position="359"/>
    </location>
</feature>
<dbReference type="EMBL" id="JASAOG010000048">
    <property type="protein sequence ID" value="KAK0058455.1"/>
    <property type="molecule type" value="Genomic_DNA"/>
</dbReference>
<feature type="transmembrane region" description="Helical" evidence="8">
    <location>
        <begin position="124"/>
        <end position="145"/>
    </location>
</feature>
<keyword evidence="4 8" id="KW-1133">Transmembrane helix</keyword>
<accession>A0AAD8BRD9</accession>
<proteinExistence type="predicted"/>
<keyword evidence="3 8" id="KW-0812">Transmembrane</keyword>
<dbReference type="PANTHER" id="PTHR15146">
    <property type="entry name" value="INTEGRAL MEMBRANE PROTEIN GPR137"/>
    <property type="match status" value="1"/>
</dbReference>
<feature type="compositionally biased region" description="Polar residues" evidence="7">
    <location>
        <begin position="398"/>
        <end position="422"/>
    </location>
</feature>
<reference evidence="9" key="1">
    <citation type="journal article" date="2023" name="PLoS Negl. Trop. Dis.">
        <title>A genome sequence for Biomphalaria pfeifferi, the major vector snail for the human-infecting parasite Schistosoma mansoni.</title>
        <authorList>
            <person name="Bu L."/>
            <person name="Lu L."/>
            <person name="Laidemitt M.R."/>
            <person name="Zhang S.M."/>
            <person name="Mutuku M."/>
            <person name="Mkoji G."/>
            <person name="Steinauer M."/>
            <person name="Loker E.S."/>
        </authorList>
    </citation>
    <scope>NUCLEOTIDE SEQUENCE</scope>
    <source>
        <strain evidence="9">KasaAsao</strain>
    </source>
</reference>
<keyword evidence="6" id="KW-0458">Lysosome</keyword>
<evidence type="ECO:0000256" key="1">
    <source>
        <dbReference type="ARBA" id="ARBA00004127"/>
    </source>
</evidence>
<organism evidence="9 10">
    <name type="scientific">Biomphalaria pfeifferi</name>
    <name type="common">Bloodfluke planorb</name>
    <name type="synonym">Freshwater snail</name>
    <dbReference type="NCBI Taxonomy" id="112525"/>
    <lineage>
        <taxon>Eukaryota</taxon>
        <taxon>Metazoa</taxon>
        <taxon>Spiralia</taxon>
        <taxon>Lophotrochozoa</taxon>
        <taxon>Mollusca</taxon>
        <taxon>Gastropoda</taxon>
        <taxon>Heterobranchia</taxon>
        <taxon>Euthyneura</taxon>
        <taxon>Panpulmonata</taxon>
        <taxon>Hygrophila</taxon>
        <taxon>Lymnaeoidea</taxon>
        <taxon>Planorbidae</taxon>
        <taxon>Biomphalaria</taxon>
    </lineage>
</organism>
<dbReference type="CDD" id="cd21464">
    <property type="entry name" value="7tm_GPR137"/>
    <property type="match status" value="1"/>
</dbReference>
<evidence type="ECO:0000313" key="9">
    <source>
        <dbReference type="EMBL" id="KAK0058455.1"/>
    </source>
</evidence>
<feature type="transmembrane region" description="Helical" evidence="8">
    <location>
        <begin position="281"/>
        <end position="302"/>
    </location>
</feature>
<evidence type="ECO:0000256" key="2">
    <source>
        <dbReference type="ARBA" id="ARBA00004656"/>
    </source>
</evidence>
<comment type="caution">
    <text evidence="9">The sequence shown here is derived from an EMBL/GenBank/DDBJ whole genome shotgun (WGS) entry which is preliminary data.</text>
</comment>